<evidence type="ECO:0000313" key="3">
    <source>
        <dbReference type="EMBL" id="KAL3800735.1"/>
    </source>
</evidence>
<feature type="transmembrane region" description="Helical" evidence="2">
    <location>
        <begin position="21"/>
        <end position="42"/>
    </location>
</feature>
<keyword evidence="2" id="KW-0812">Transmembrane</keyword>
<dbReference type="Proteomes" id="UP001530315">
    <property type="component" value="Unassembled WGS sequence"/>
</dbReference>
<gene>
    <name evidence="3" type="ORF">ACHAW5_009305</name>
</gene>
<evidence type="ECO:0000256" key="1">
    <source>
        <dbReference type="SAM" id="MobiDB-lite"/>
    </source>
</evidence>
<keyword evidence="2" id="KW-0472">Membrane</keyword>
<proteinExistence type="predicted"/>
<dbReference type="EMBL" id="JALLAZ020000210">
    <property type="protein sequence ID" value="KAL3800735.1"/>
    <property type="molecule type" value="Genomic_DNA"/>
</dbReference>
<reference evidence="3 4" key="1">
    <citation type="submission" date="2024-10" db="EMBL/GenBank/DDBJ databases">
        <title>Updated reference genomes for cyclostephanoid diatoms.</title>
        <authorList>
            <person name="Roberts W.R."/>
            <person name="Alverson A.J."/>
        </authorList>
    </citation>
    <scope>NUCLEOTIDE SEQUENCE [LARGE SCALE GENOMIC DNA]</scope>
    <source>
        <strain evidence="3 4">AJA276-08</strain>
    </source>
</reference>
<sequence length="810" mass="85069">MVLMNQVATDLAKYRASSAAAAFRVAGLAVVALAVAVGEVLIDGAMAEGAEIGDGTEGGSISSSSPNAPDACALVPTESLVPGVEIELAILLVQAVKARRKLLSKSSSPSNDDDGAGRESLHRDLLRNLLDAADDKAAAFLNELKRQVQSKSYRSASASSSSRRGGTNKSSPADAPVRCVEFLLDITSNESDSFHLRRSALALTREILVRSSGARASFACGRCLLNFARAVGGVENVQAGGDGGNGGASRGGSDLSPSSLFQLEAMELVHDLASKFGKFYPQFTVASRLLGDVSINFSMHRIIRDAANNSGDAQNLGLKVCHSQNANMRSLRRVRDNALECGLKACQSLEGMVERADEYFRILVPRFGGFNGKSLEKLNKPESAGVNISEISAIYNSKLADNIDGFASNDYKDGDDHYVEVDDDSSIDWEDGDIELIHHRAAVTHTLEVMERSGAILEGSLAIQFRGGKSIELLGPSGFLTTDQDQVPVEESAAVARRKLQNLVEKLSRRLTRLNQWIFALSHADGMKERTVVDPITARPLVSLVLLSEEKLAVRSKLLQRMIKMRGEIEGVICSSTKLGIALDESGTKMRSLGNDGDTARVNGVGCGTVTALVCLVVIGDALLAGPRVGGGVGVVVFFVVVDLLPSALPPFEDFCKVGVGFGLGIGRDVLPTGSESVAVGGCFAMGAFVGDAVTAFVGVLVDGDSVGCVAIGAFVGDAVTAFVGVLVDGDAVGAVVNVGCSDGLALSLAAIVGDDVGELVIQSDAQKGPPFLRTGLLTNVQPDSAKILSEISYGNLSAHKQRFWLKEKA</sequence>
<accession>A0ABD3QKG4</accession>
<evidence type="ECO:0000256" key="2">
    <source>
        <dbReference type="SAM" id="Phobius"/>
    </source>
</evidence>
<keyword evidence="2" id="KW-1133">Transmembrane helix</keyword>
<dbReference type="AlphaFoldDB" id="A0ABD3QKG4"/>
<comment type="caution">
    <text evidence="3">The sequence shown here is derived from an EMBL/GenBank/DDBJ whole genome shotgun (WGS) entry which is preliminary data.</text>
</comment>
<organism evidence="3 4">
    <name type="scientific">Stephanodiscus triporus</name>
    <dbReference type="NCBI Taxonomy" id="2934178"/>
    <lineage>
        <taxon>Eukaryota</taxon>
        <taxon>Sar</taxon>
        <taxon>Stramenopiles</taxon>
        <taxon>Ochrophyta</taxon>
        <taxon>Bacillariophyta</taxon>
        <taxon>Coscinodiscophyceae</taxon>
        <taxon>Thalassiosirophycidae</taxon>
        <taxon>Stephanodiscales</taxon>
        <taxon>Stephanodiscaceae</taxon>
        <taxon>Stephanodiscus</taxon>
    </lineage>
</organism>
<keyword evidence="4" id="KW-1185">Reference proteome</keyword>
<feature type="region of interest" description="Disordered" evidence="1">
    <location>
        <begin position="152"/>
        <end position="173"/>
    </location>
</feature>
<evidence type="ECO:0000313" key="4">
    <source>
        <dbReference type="Proteomes" id="UP001530315"/>
    </source>
</evidence>
<protein>
    <submittedName>
        <fullName evidence="3">Uncharacterized protein</fullName>
    </submittedName>
</protein>
<name>A0ABD3QKG4_9STRA</name>
<feature type="compositionally biased region" description="Low complexity" evidence="1">
    <location>
        <begin position="152"/>
        <end position="164"/>
    </location>
</feature>